<keyword evidence="1" id="KW-0812">Transmembrane</keyword>
<evidence type="ECO:0000313" key="2">
    <source>
        <dbReference type="EMBL" id="CAF2265375.1"/>
    </source>
</evidence>
<dbReference type="EMBL" id="CAJOBJ010006725">
    <property type="protein sequence ID" value="CAF4068126.1"/>
    <property type="molecule type" value="Genomic_DNA"/>
</dbReference>
<keyword evidence="1" id="KW-0472">Membrane</keyword>
<accession>A0A817AUL4</accession>
<dbReference type="Proteomes" id="UP000663824">
    <property type="component" value="Unassembled WGS sequence"/>
</dbReference>
<reference evidence="2" key="1">
    <citation type="submission" date="2021-02" db="EMBL/GenBank/DDBJ databases">
        <authorList>
            <person name="Nowell W R."/>
        </authorList>
    </citation>
    <scope>NUCLEOTIDE SEQUENCE</scope>
</reference>
<dbReference type="AlphaFoldDB" id="A0A817AUL4"/>
<proteinExistence type="predicted"/>
<evidence type="ECO:0000313" key="6">
    <source>
        <dbReference type="Proteomes" id="UP000663824"/>
    </source>
</evidence>
<sequence>MVWLGACAEGLTTSVILENGTMDAKVYINEILPIALKCGDKMLERFSSFILIILTNIITGPISIASNYYLIKSDSISTSLTSCNLLITISFGLMDSILYGIGLYLSMRTVYESHDQRTLSNKQMLHYHERFESILIKEKHLLEPVSQQIDILIQNQINLDALIKDLVNDNYRDQPSIENILNKLTTLNFIQNDSIITIQKNIKKSIRLLKLNSTINENNPGLNQNYFGDLVLSNDYLYHRIYSFIFSISFLIYIHQILLWFFQYLTLKNPEKYISYSLILSIVIIFQSLTLIYFIEITNTFHYLSPLYIYTCLFFIRSFITIYQNCFSIH</sequence>
<feature type="transmembrane region" description="Helical" evidence="1">
    <location>
        <begin position="274"/>
        <end position="295"/>
    </location>
</feature>
<name>A0A817AUL4_9BILA</name>
<keyword evidence="1" id="KW-1133">Transmembrane helix</keyword>
<gene>
    <name evidence="3" type="ORF">BYL167_LOCUS12589</name>
    <name evidence="4" type="ORF">GIL414_LOCUS15352</name>
    <name evidence="2" type="ORF">MBJ925_LOCUS39003</name>
    <name evidence="5" type="ORF">SMN809_LOCUS16443</name>
</gene>
<dbReference type="Proteomes" id="UP000676336">
    <property type="component" value="Unassembled WGS sequence"/>
</dbReference>
<dbReference type="EMBL" id="CAJNRE010021960">
    <property type="protein sequence ID" value="CAF2265375.1"/>
    <property type="molecule type" value="Genomic_DNA"/>
</dbReference>
<comment type="caution">
    <text evidence="2">The sequence shown here is derived from an EMBL/GenBank/DDBJ whole genome shotgun (WGS) entry which is preliminary data.</text>
</comment>
<evidence type="ECO:0000313" key="3">
    <source>
        <dbReference type="EMBL" id="CAF3980594.1"/>
    </source>
</evidence>
<feature type="transmembrane region" description="Helical" evidence="1">
    <location>
        <begin position="241"/>
        <end position="262"/>
    </location>
</feature>
<dbReference type="Proteomes" id="UP000681967">
    <property type="component" value="Unassembled WGS sequence"/>
</dbReference>
<dbReference type="EMBL" id="CAJOBH010004183">
    <property type="protein sequence ID" value="CAF3980594.1"/>
    <property type="molecule type" value="Genomic_DNA"/>
</dbReference>
<organism evidence="2 6">
    <name type="scientific">Rotaria magnacalcarata</name>
    <dbReference type="NCBI Taxonomy" id="392030"/>
    <lineage>
        <taxon>Eukaryota</taxon>
        <taxon>Metazoa</taxon>
        <taxon>Spiralia</taxon>
        <taxon>Gnathifera</taxon>
        <taxon>Rotifera</taxon>
        <taxon>Eurotatoria</taxon>
        <taxon>Bdelloidea</taxon>
        <taxon>Philodinida</taxon>
        <taxon>Philodinidae</taxon>
        <taxon>Rotaria</taxon>
    </lineage>
</organism>
<dbReference type="Proteomes" id="UP000681720">
    <property type="component" value="Unassembled WGS sequence"/>
</dbReference>
<feature type="transmembrane region" description="Helical" evidence="1">
    <location>
        <begin position="307"/>
        <end position="327"/>
    </location>
</feature>
<feature type="transmembrane region" description="Helical" evidence="1">
    <location>
        <begin position="49"/>
        <end position="71"/>
    </location>
</feature>
<evidence type="ECO:0000313" key="5">
    <source>
        <dbReference type="EMBL" id="CAF4083486.1"/>
    </source>
</evidence>
<evidence type="ECO:0000313" key="4">
    <source>
        <dbReference type="EMBL" id="CAF4068126.1"/>
    </source>
</evidence>
<feature type="transmembrane region" description="Helical" evidence="1">
    <location>
        <begin position="83"/>
        <end position="105"/>
    </location>
</feature>
<dbReference type="EMBL" id="CAJOBI010007348">
    <property type="protein sequence ID" value="CAF4083486.1"/>
    <property type="molecule type" value="Genomic_DNA"/>
</dbReference>
<protein>
    <submittedName>
        <fullName evidence="2">Uncharacterized protein</fullName>
    </submittedName>
</protein>
<evidence type="ECO:0000256" key="1">
    <source>
        <dbReference type="SAM" id="Phobius"/>
    </source>
</evidence>